<evidence type="ECO:0000313" key="1">
    <source>
        <dbReference type="EMBL" id="AKH97628.1"/>
    </source>
</evidence>
<evidence type="ECO:0000313" key="2">
    <source>
        <dbReference type="EMBL" id="ALG82024.1"/>
    </source>
</evidence>
<keyword evidence="4" id="KW-1185">Reference proteome</keyword>
<accession>A0A0F7PE63</accession>
<name>A0A0F7PE63_9EURY</name>
<dbReference type="EMBL" id="CP011564">
    <property type="protein sequence ID" value="ALG82024.1"/>
    <property type="molecule type" value="Genomic_DNA"/>
</dbReference>
<evidence type="ECO:0000313" key="4">
    <source>
        <dbReference type="Proteomes" id="UP000069906"/>
    </source>
</evidence>
<dbReference type="EMBL" id="CP008874">
    <property type="protein sequence ID" value="AKH97628.1"/>
    <property type="molecule type" value="Genomic_DNA"/>
</dbReference>
<dbReference type="KEGG" id="hsf:HLASA_1129"/>
<reference evidence="3" key="2">
    <citation type="submission" date="2015-05" db="EMBL/GenBank/DDBJ databases">
        <title>Complete genome sequence of Halanaeroarchaeum sulfurireducens type strain M27-SA2, a sulfate-reducer haloarchaeon from marine anoxic lake Medee.</title>
        <authorList>
            <person name="Messina E."/>
            <person name="Kublanov I.V."/>
            <person name="Toshchakov S."/>
            <person name="Arcadi E."/>
            <person name="La Spada G."/>
            <person name="La Cono V."/>
            <person name="Yakimov M.M."/>
        </authorList>
    </citation>
    <scope>NUCLEOTIDE SEQUENCE [LARGE SCALE GENOMIC DNA]</scope>
    <source>
        <strain evidence="3">M27-SA2</strain>
    </source>
</reference>
<dbReference type="HOGENOM" id="CLU_1933184_0_0_2"/>
<dbReference type="KEGG" id="hsu:HLASF_1140"/>
<proteinExistence type="predicted"/>
<sequence>MFRCLRVPETVHDCGTAVLSSGEASCICCRCVHVTGAVRFLDDCITVVPDKTTNLLGSTRHIHTAEAVFYRSISFVIPYQSTYSFTINTIDLACGVAVCDQSVVSARQCTSHLVSGDIYVRHSDLRHFSA</sequence>
<reference evidence="1 4" key="1">
    <citation type="journal article" date="2015" name="ISME J.">
        <title>Elemental sulfur and acetate can support life of a novel strictly anaerobic haloarchaeon.</title>
        <authorList>
            <person name="Sorokin D.Y."/>
            <person name="Kublanov I.V."/>
            <person name="Gavrilov S.N."/>
            <person name="Rojo D."/>
            <person name="Roman P."/>
            <person name="Golyshin P.N."/>
            <person name="Slepak V.Z."/>
            <person name="Smedile F."/>
            <person name="Ferrer M."/>
            <person name="Messina E."/>
            <person name="La Cono V."/>
            <person name="Yakimov M.M."/>
        </authorList>
    </citation>
    <scope>NUCLEOTIDE SEQUENCE [LARGE SCALE GENOMIC DNA]</scope>
    <source>
        <strain evidence="1 4">HSR2</strain>
    </source>
</reference>
<reference evidence="2 3" key="3">
    <citation type="journal article" date="2016" name="Stand. Genomic Sci.">
        <title>Complete genome sequence of 'Halanaeroarchaeum sulfurireducens' M27-SA2, a sulfur-reducing and acetate-oxidizing haloarchaeon from the deep-sea hypersaline anoxic lake Medee.</title>
        <authorList>
            <person name="Messina E."/>
            <person name="Sorokin D.Y."/>
            <person name="Kublanov I.V."/>
            <person name="Toshchakov S."/>
            <person name="Lopatina A."/>
            <person name="Arcadi E."/>
            <person name="Smedile F."/>
            <person name="La Spada G."/>
            <person name="La Cono V."/>
            <person name="Yakimov M.M."/>
        </authorList>
    </citation>
    <scope>NUCLEOTIDE SEQUENCE [LARGE SCALE GENOMIC DNA]</scope>
    <source>
        <strain evidence="2 3">M27-SA2</strain>
    </source>
</reference>
<dbReference type="AlphaFoldDB" id="A0A0F7PE63"/>
<evidence type="ECO:0000313" key="3">
    <source>
        <dbReference type="Proteomes" id="UP000060390"/>
    </source>
</evidence>
<organism evidence="1 4">
    <name type="scientific">Halanaeroarchaeum sulfurireducens</name>
    <dbReference type="NCBI Taxonomy" id="1604004"/>
    <lineage>
        <taxon>Archaea</taxon>
        <taxon>Methanobacteriati</taxon>
        <taxon>Methanobacteriota</taxon>
        <taxon>Stenosarchaea group</taxon>
        <taxon>Halobacteria</taxon>
        <taxon>Halobacteriales</taxon>
        <taxon>Halobacteriaceae</taxon>
        <taxon>Halanaeroarchaeum</taxon>
    </lineage>
</organism>
<protein>
    <submittedName>
        <fullName evidence="1">Uncharacterized protein</fullName>
    </submittedName>
</protein>
<dbReference type="Proteomes" id="UP000060390">
    <property type="component" value="Chromosome"/>
</dbReference>
<gene>
    <name evidence="2" type="ORF">HLASA_1129</name>
    <name evidence="1" type="ORF">HLASF_1140</name>
</gene>
<dbReference type="Proteomes" id="UP000069906">
    <property type="component" value="Chromosome"/>
</dbReference>